<sequence>MVKQSSIFIFSVCFLFSCDSPVDAPKQTTFDRSDFGAKFQAINANHFKPPTLSKIEGSYKYNGNAIWGATGRDRQGKIYFGVSNLVNPESSAYLYQLDPNTQDINLQSDTVSQLKQSGKFTLGMGQNKLHSKFYQASDGYLYFSSFDEQGESNSRIPQYGGVLWRKLPERNEWEFVFSSDEALIALNSNGRYVYALGYWGHVLYQYDTELDSMRKIAVGSIPGHISRNFLVNRDGHVFIPKVYGEEPMVELVEYSPKLHQVNTFPFDGYTHQGVFSNHGIVSYVNMKNGDIYFMTATGILHRIEQTKNGRSKVVNLGSLDENGGNTYVGALFSPDGAEMIVGLGRDHGDTNYYWILYNIAANTSVKYPILDVDLKGHLLYGSFTTDNNGNFYIVGSDRRDNSKHYPVIFKASY</sequence>
<dbReference type="RefSeq" id="WP_376919006.1">
    <property type="nucleotide sequence ID" value="NZ_JBHRSW010000006.1"/>
</dbReference>
<dbReference type="EMBL" id="JBHRSW010000006">
    <property type="protein sequence ID" value="MFC3120863.1"/>
    <property type="molecule type" value="Genomic_DNA"/>
</dbReference>
<keyword evidence="2" id="KW-1185">Reference proteome</keyword>
<organism evidence="1 2">
    <name type="scientific">Agaribacter flavus</name>
    <dbReference type="NCBI Taxonomy" id="1902781"/>
    <lineage>
        <taxon>Bacteria</taxon>
        <taxon>Pseudomonadati</taxon>
        <taxon>Pseudomonadota</taxon>
        <taxon>Gammaproteobacteria</taxon>
        <taxon>Alteromonadales</taxon>
        <taxon>Alteromonadaceae</taxon>
        <taxon>Agaribacter</taxon>
    </lineage>
</organism>
<dbReference type="SUPFAM" id="SSF82171">
    <property type="entry name" value="DPP6 N-terminal domain-like"/>
    <property type="match status" value="1"/>
</dbReference>
<comment type="caution">
    <text evidence="1">The sequence shown here is derived from an EMBL/GenBank/DDBJ whole genome shotgun (WGS) entry which is preliminary data.</text>
</comment>
<name>A0ABV7FNN1_9ALTE</name>
<reference evidence="2" key="1">
    <citation type="journal article" date="2019" name="Int. J. Syst. Evol. Microbiol.">
        <title>The Global Catalogue of Microorganisms (GCM) 10K type strain sequencing project: providing services to taxonomists for standard genome sequencing and annotation.</title>
        <authorList>
            <consortium name="The Broad Institute Genomics Platform"/>
            <consortium name="The Broad Institute Genome Sequencing Center for Infectious Disease"/>
            <person name="Wu L."/>
            <person name="Ma J."/>
        </authorList>
    </citation>
    <scope>NUCLEOTIDE SEQUENCE [LARGE SCALE GENOMIC DNA]</scope>
    <source>
        <strain evidence="2">KCTC 52473</strain>
    </source>
</reference>
<dbReference type="Proteomes" id="UP001595478">
    <property type="component" value="Unassembled WGS sequence"/>
</dbReference>
<evidence type="ECO:0000313" key="2">
    <source>
        <dbReference type="Proteomes" id="UP001595478"/>
    </source>
</evidence>
<proteinExistence type="predicted"/>
<accession>A0ABV7FNN1</accession>
<protein>
    <recommendedName>
        <fullName evidence="3">Lipoprotein</fullName>
    </recommendedName>
</protein>
<evidence type="ECO:0000313" key="1">
    <source>
        <dbReference type="EMBL" id="MFC3120863.1"/>
    </source>
</evidence>
<evidence type="ECO:0008006" key="3">
    <source>
        <dbReference type="Google" id="ProtNLM"/>
    </source>
</evidence>
<dbReference type="PROSITE" id="PS51257">
    <property type="entry name" value="PROKAR_LIPOPROTEIN"/>
    <property type="match status" value="1"/>
</dbReference>
<gene>
    <name evidence="1" type="ORF">ACFOHL_04485</name>
</gene>